<evidence type="ECO:0000313" key="2">
    <source>
        <dbReference type="Proteomes" id="UP000184603"/>
    </source>
</evidence>
<gene>
    <name evidence="1" type="ORF">SAMN02745220_04021</name>
</gene>
<dbReference type="PANTHER" id="PTHR10704">
    <property type="entry name" value="CARBOHYDRATE SULFOTRANSFERASE"/>
    <property type="match status" value="1"/>
</dbReference>
<dbReference type="GO" id="GO:0001517">
    <property type="term" value="F:N-acetylglucosamine 6-O-sulfotransferase activity"/>
    <property type="evidence" value="ECO:0007669"/>
    <property type="project" value="TreeGrafter"/>
</dbReference>
<dbReference type="AlphaFoldDB" id="A0A1M7YFW2"/>
<dbReference type="InterPro" id="IPR027417">
    <property type="entry name" value="P-loop_NTPase"/>
</dbReference>
<dbReference type="OrthoDB" id="5432096at2"/>
<keyword evidence="1" id="KW-0808">Transferase</keyword>
<dbReference type="Gene3D" id="3.40.50.300">
    <property type="entry name" value="P-loop containing nucleotide triphosphate hydrolases"/>
    <property type="match status" value="1"/>
</dbReference>
<keyword evidence="2" id="KW-1185">Reference proteome</keyword>
<dbReference type="GO" id="GO:0006790">
    <property type="term" value="P:sulfur compound metabolic process"/>
    <property type="evidence" value="ECO:0007669"/>
    <property type="project" value="TreeGrafter"/>
</dbReference>
<dbReference type="GO" id="GO:0006044">
    <property type="term" value="P:N-acetylglucosamine metabolic process"/>
    <property type="evidence" value="ECO:0007669"/>
    <property type="project" value="TreeGrafter"/>
</dbReference>
<dbReference type="RefSeq" id="WP_073615454.1">
    <property type="nucleotide sequence ID" value="NZ_FRFE01000025.1"/>
</dbReference>
<evidence type="ECO:0000313" key="1">
    <source>
        <dbReference type="EMBL" id="SHO51459.1"/>
    </source>
</evidence>
<dbReference type="PANTHER" id="PTHR10704:SF44">
    <property type="entry name" value="LD35051P-RELATED"/>
    <property type="match status" value="1"/>
</dbReference>
<dbReference type="InterPro" id="IPR051135">
    <property type="entry name" value="Gal/GlcNAc/GalNAc_ST"/>
</dbReference>
<name>A0A1M7YFW2_9BACT</name>
<accession>A0A1M7YFW2</accession>
<reference evidence="1 2" key="1">
    <citation type="submission" date="2016-12" db="EMBL/GenBank/DDBJ databases">
        <authorList>
            <person name="Song W.-J."/>
            <person name="Kurnit D.M."/>
        </authorList>
    </citation>
    <scope>NUCLEOTIDE SEQUENCE [LARGE SCALE GENOMIC DNA]</scope>
    <source>
        <strain evidence="1 2">DSM 18488</strain>
    </source>
</reference>
<proteinExistence type="predicted"/>
<protein>
    <submittedName>
        <fullName evidence="1">Sulfotransferase family protein</fullName>
    </submittedName>
</protein>
<dbReference type="Proteomes" id="UP000184603">
    <property type="component" value="Unassembled WGS sequence"/>
</dbReference>
<dbReference type="Pfam" id="PF13469">
    <property type="entry name" value="Sulfotransfer_3"/>
    <property type="match status" value="1"/>
</dbReference>
<dbReference type="EMBL" id="FRFE01000025">
    <property type="protein sequence ID" value="SHO51459.1"/>
    <property type="molecule type" value="Genomic_DNA"/>
</dbReference>
<organism evidence="1 2">
    <name type="scientific">Desulfopila aestuarii DSM 18488</name>
    <dbReference type="NCBI Taxonomy" id="1121416"/>
    <lineage>
        <taxon>Bacteria</taxon>
        <taxon>Pseudomonadati</taxon>
        <taxon>Thermodesulfobacteriota</taxon>
        <taxon>Desulfobulbia</taxon>
        <taxon>Desulfobulbales</taxon>
        <taxon>Desulfocapsaceae</taxon>
        <taxon>Desulfopila</taxon>
    </lineage>
</organism>
<dbReference type="SUPFAM" id="SSF52540">
    <property type="entry name" value="P-loop containing nucleoside triphosphate hydrolases"/>
    <property type="match status" value="1"/>
</dbReference>
<dbReference type="STRING" id="1121416.SAMN02745220_04021"/>
<sequence>MFKSLHHKHKFQDSKIRLVYILAPSHSGSTLLAMLLNSHPEICTVGELKITTLGDPSLYRCSCRKMIRDCEFWNGISDDMLQRGFVFDIADAGTDIRTNMDPYVSKLLKPLHRGPFLENIRDLALNLSPTWRNNLDKVLLKNSVLIECVALRLKKKIVVDSSKIGIRLKYLLRNPELDISVIRLIRDGRGVALAYLNPAIFADCQNASLRNGGAGGFLSNEHSSFADASLEWRRSNEEADHLRECLPKEKWFELRYETLCNHPQETLKQIAIFLGVSSTTFSSDFRYKEHHVIGNGMRLDDTSNITLDERWRTHLTTEQLNIFENVAGNMNRKLGYF</sequence>